<dbReference type="InterPro" id="IPR029063">
    <property type="entry name" value="SAM-dependent_MTases_sf"/>
</dbReference>
<dbReference type="Gene3D" id="3.40.50.720">
    <property type="entry name" value="NAD(P)-binding Rossmann-like Domain"/>
    <property type="match status" value="2"/>
</dbReference>
<protein>
    <recommendedName>
        <fullName evidence="5">NADH:ubiquinone oxidoreductase intermediate-associated protein 30 domain-containing protein</fullName>
    </recommendedName>
</protein>
<dbReference type="Gene3D" id="3.40.50.150">
    <property type="entry name" value="Vaccinia Virus protein VP39"/>
    <property type="match status" value="1"/>
</dbReference>
<feature type="domain" description="NAD(P)-binding" evidence="2">
    <location>
        <begin position="649"/>
        <end position="747"/>
    </location>
</feature>
<accession>A0ABY8TVN6</accession>
<sequence>MQLLPQLGGQVLLQGLSLAVHCGSLDSQLQEELKGGKHMSVSQLLGTVQLVEKGNNATCARRDLFTSQLTREHPVPFFQFLDICARSEQLDELRMLPLLHLFQNGSSRIGTKGLAELLSSPAAAAALGSALCSCVKLCVRHARQYDASNAPLAAAGDPLQGDERTAAPYPMSARVLLAALSSLGRASKAGVAVRSAVTRRTVALARPAQRRTLTKTAVAFDPQELQNIPKEVLLGGAAALAGLVGLIGYAAANNPAADMAGGEAAAAESAQAAAPAPLPRVNAVLVFGASGKLGRKVMERLVRSGRTVIAAVRSADKAAEVFEAAGLKEGYQQPSGNGSGSFGILITAAGVDVTNPATLSAELFEGVTQVVSALGPVAGRLPDGSFGYIDGMSPERVETQGMANIVAALAKHAPGVASAGSGISSSSILPMASAEDLAAWERLDDVIMGGNSSSALEAAADGSGAVWKGDLVVEGGGFCGARTKALDMDLSGYDGLQLRVKGDGQIFKFNIKTDQDATPESTYQATFDTSPEGDWTTVRLPWSSFVPVKQAQSDPNRGPLDPARISKLGLVLSRFEFNKAPHPSYRPGKVELAIDGSRTFQPTYVVSPAGCRFEFNKAPNPSYRPGKFQLAIDGSGISAYKAPRPAVVAISSAGVERNAIIGDDAAARKADIPIIQLNPGGVLNWKYEAECVLRASGLPYTVIRCTGLDDKGIEGPALLEADQGDTLIGVISRDEAADTVLAALARPEAANKTLELRRGEGAEAKGKSMNEARFNRLFLKLALDRNRWRVGLQPFPRAVPPPPPPSEERTKEILADPRVQAVKEWESKAKEAEGVKEKELAKANASTGAAVVQQTPDSLPPDSPYAGRYLVHFNTGQIAHVRPERLLPVFQQPKLVLVTAATEDYRRLARSQVSSSDVVLELGCSYGMATNMLAEHAAAVVGTDNSEEAVAEVGK</sequence>
<dbReference type="Pfam" id="PF13460">
    <property type="entry name" value="NAD_binding_10"/>
    <property type="match status" value="1"/>
</dbReference>
<dbReference type="InterPro" id="IPR036291">
    <property type="entry name" value="NAD(P)-bd_dom_sf"/>
</dbReference>
<organism evidence="3 4">
    <name type="scientific">Tetradesmus obliquus</name>
    <name type="common">Green alga</name>
    <name type="synonym">Acutodesmus obliquus</name>
    <dbReference type="NCBI Taxonomy" id="3088"/>
    <lineage>
        <taxon>Eukaryota</taxon>
        <taxon>Viridiplantae</taxon>
        <taxon>Chlorophyta</taxon>
        <taxon>core chlorophytes</taxon>
        <taxon>Chlorophyceae</taxon>
        <taxon>CS clade</taxon>
        <taxon>Sphaeropleales</taxon>
        <taxon>Scenedesmaceae</taxon>
        <taxon>Tetradesmus</taxon>
    </lineage>
</organism>
<reference evidence="3 4" key="1">
    <citation type="submission" date="2023-05" db="EMBL/GenBank/DDBJ databases">
        <title>A 100% complete, gapless, phased diploid assembly of the Scenedesmus obliquus UTEX 3031 genome.</title>
        <authorList>
            <person name="Biondi T.C."/>
            <person name="Hanschen E.R."/>
            <person name="Kwon T."/>
            <person name="Eng W."/>
            <person name="Kruse C.P.S."/>
            <person name="Koehler S.I."/>
            <person name="Kunde Y."/>
            <person name="Gleasner C.D."/>
            <person name="You Mak K.T."/>
            <person name="Polle J."/>
            <person name="Hovde B.T."/>
            <person name="Starkenburg S.R."/>
        </authorList>
    </citation>
    <scope>NUCLEOTIDE SEQUENCE [LARGE SCALE GENOMIC DNA]</scope>
    <source>
        <strain evidence="3 4">DOE0152z</strain>
    </source>
</reference>
<dbReference type="Pfam" id="PF08547">
    <property type="entry name" value="CIA30"/>
    <property type="match status" value="1"/>
</dbReference>
<dbReference type="InterPro" id="IPR016040">
    <property type="entry name" value="NAD(P)-bd_dom"/>
</dbReference>
<dbReference type="SUPFAM" id="SSF51735">
    <property type="entry name" value="NAD(P)-binding Rossmann-fold domains"/>
    <property type="match status" value="1"/>
</dbReference>
<evidence type="ECO:0000313" key="4">
    <source>
        <dbReference type="Proteomes" id="UP001244341"/>
    </source>
</evidence>
<dbReference type="PANTHER" id="PTHR15020">
    <property type="entry name" value="FLAVIN REDUCTASE-RELATED"/>
    <property type="match status" value="1"/>
</dbReference>
<dbReference type="SUPFAM" id="SSF53335">
    <property type="entry name" value="S-adenosyl-L-methionine-dependent methyltransferases"/>
    <property type="match status" value="1"/>
</dbReference>
<dbReference type="PANTHER" id="PTHR15020:SF11">
    <property type="entry name" value="OS06G0360300 PROTEIN"/>
    <property type="match status" value="1"/>
</dbReference>
<dbReference type="SUPFAM" id="SSF49785">
    <property type="entry name" value="Galactose-binding domain-like"/>
    <property type="match status" value="1"/>
</dbReference>
<dbReference type="InterPro" id="IPR013857">
    <property type="entry name" value="NADH-UbQ_OxRdtase-assoc_prot30"/>
</dbReference>
<evidence type="ECO:0008006" key="5">
    <source>
        <dbReference type="Google" id="ProtNLM"/>
    </source>
</evidence>
<dbReference type="EMBL" id="CP126210">
    <property type="protein sequence ID" value="WIA12336.1"/>
    <property type="molecule type" value="Genomic_DNA"/>
</dbReference>
<evidence type="ECO:0000259" key="2">
    <source>
        <dbReference type="Pfam" id="PF13460"/>
    </source>
</evidence>
<keyword evidence="4" id="KW-1185">Reference proteome</keyword>
<dbReference type="Proteomes" id="UP001244341">
    <property type="component" value="Chromosome 3b"/>
</dbReference>
<gene>
    <name evidence="3" type="ORF">OEZ85_012388</name>
</gene>
<feature type="domain" description="NADH:ubiquinone oxidoreductase intermediate-associated protein 30" evidence="1">
    <location>
        <begin position="433"/>
        <end position="592"/>
    </location>
</feature>
<name>A0ABY8TVN6_TETOB</name>
<dbReference type="Gene3D" id="2.60.120.430">
    <property type="entry name" value="Galactose-binding lectin"/>
    <property type="match status" value="1"/>
</dbReference>
<dbReference type="InterPro" id="IPR008979">
    <property type="entry name" value="Galactose-bd-like_sf"/>
</dbReference>
<proteinExistence type="predicted"/>
<evidence type="ECO:0000313" key="3">
    <source>
        <dbReference type="EMBL" id="WIA12336.1"/>
    </source>
</evidence>
<evidence type="ECO:0000259" key="1">
    <source>
        <dbReference type="Pfam" id="PF08547"/>
    </source>
</evidence>